<accession>A0A511AS43</accession>
<proteinExistence type="predicted"/>
<gene>
    <name evidence="2" type="ORF">AKA01nite_06520</name>
</gene>
<organism evidence="2 3">
    <name type="scientific">Alkalibacterium kapii</name>
    <dbReference type="NCBI Taxonomy" id="426704"/>
    <lineage>
        <taxon>Bacteria</taxon>
        <taxon>Bacillati</taxon>
        <taxon>Bacillota</taxon>
        <taxon>Bacilli</taxon>
        <taxon>Lactobacillales</taxon>
        <taxon>Carnobacteriaceae</taxon>
        <taxon>Alkalibacterium</taxon>
    </lineage>
</organism>
<feature type="domain" description="Transposase DDE" evidence="1">
    <location>
        <begin position="3"/>
        <end position="158"/>
    </location>
</feature>
<evidence type="ECO:0000259" key="1">
    <source>
        <dbReference type="Pfam" id="PF13701"/>
    </source>
</evidence>
<dbReference type="Proteomes" id="UP000321662">
    <property type="component" value="Unassembled WGS sequence"/>
</dbReference>
<dbReference type="AlphaFoldDB" id="A0A511AS43"/>
<evidence type="ECO:0000313" key="2">
    <source>
        <dbReference type="EMBL" id="GEK91030.1"/>
    </source>
</evidence>
<comment type="caution">
    <text evidence="2">The sequence shown here is derived from an EMBL/GenBank/DDBJ whole genome shotgun (WGS) entry which is preliminary data.</text>
</comment>
<evidence type="ECO:0000313" key="3">
    <source>
        <dbReference type="Proteomes" id="UP000321662"/>
    </source>
</evidence>
<dbReference type="Pfam" id="PF13701">
    <property type="entry name" value="DDE_Tnp_1_4"/>
    <property type="match status" value="1"/>
</dbReference>
<reference evidence="2 3" key="1">
    <citation type="submission" date="2019-07" db="EMBL/GenBank/DDBJ databases">
        <title>Whole genome shotgun sequence of Alkalibacterium kapii NBRC 103247.</title>
        <authorList>
            <person name="Hosoyama A."/>
            <person name="Uohara A."/>
            <person name="Ohji S."/>
            <person name="Ichikawa N."/>
        </authorList>
    </citation>
    <scope>NUCLEOTIDE SEQUENCE [LARGE SCALE GENOMIC DNA]</scope>
    <source>
        <strain evidence="2 3">NBRC 103247</strain>
    </source>
</reference>
<protein>
    <recommendedName>
        <fullName evidence="1">Transposase DDE domain-containing protein</fullName>
    </recommendedName>
</protein>
<dbReference type="EMBL" id="BJUY01000005">
    <property type="protein sequence ID" value="GEK91030.1"/>
    <property type="molecule type" value="Genomic_DNA"/>
</dbReference>
<sequence>MGQLQALNQSLIDKAHLIRNDTELIIDVDSTHSDTFSHQEQTDYNAHYQTYGYHPLDAFDGLTGDFLKAELRSGNQYTSKGIKAFMNPLLQYYKTTLPHTDILVRGDSGFATPEVYESCKATESQYVIRLKSNRRLSQLAEHSVLYGDNQEWEEQEVQYF</sequence>
<keyword evidence="3" id="KW-1185">Reference proteome</keyword>
<name>A0A511AS43_9LACT</name>
<dbReference type="InterPro" id="IPR025668">
    <property type="entry name" value="Tnp_DDE_dom"/>
</dbReference>